<comment type="caution">
    <text evidence="2">The sequence shown here is derived from an EMBL/GenBank/DDBJ whole genome shotgun (WGS) entry which is preliminary data.</text>
</comment>
<reference evidence="2" key="1">
    <citation type="journal article" date="2019" name="bioRxiv">
        <title>The Genome of the Zebra Mussel, Dreissena polymorpha: A Resource for Invasive Species Research.</title>
        <authorList>
            <person name="McCartney M.A."/>
            <person name="Auch B."/>
            <person name="Kono T."/>
            <person name="Mallez S."/>
            <person name="Zhang Y."/>
            <person name="Obille A."/>
            <person name="Becker A."/>
            <person name="Abrahante J.E."/>
            <person name="Garbe J."/>
            <person name="Badalamenti J.P."/>
            <person name="Herman A."/>
            <person name="Mangelson H."/>
            <person name="Liachko I."/>
            <person name="Sullivan S."/>
            <person name="Sone E.D."/>
            <person name="Koren S."/>
            <person name="Silverstein K.A.T."/>
            <person name="Beckman K.B."/>
            <person name="Gohl D.M."/>
        </authorList>
    </citation>
    <scope>NUCLEOTIDE SEQUENCE</scope>
    <source>
        <strain evidence="2">Duluth1</strain>
        <tissue evidence="2">Whole animal</tissue>
    </source>
</reference>
<evidence type="ECO:0000313" key="2">
    <source>
        <dbReference type="EMBL" id="KAH3840231.1"/>
    </source>
</evidence>
<dbReference type="Proteomes" id="UP000828390">
    <property type="component" value="Unassembled WGS sequence"/>
</dbReference>
<name>A0A9D4KID6_DREPO</name>
<dbReference type="EMBL" id="JAIWYP010000004">
    <property type="protein sequence ID" value="KAH3840231.1"/>
    <property type="molecule type" value="Genomic_DNA"/>
</dbReference>
<sequence>MLQTKFNEDQQAIFNKSTALREGGCGGVGVGTGDGLVVSSKYQSNLIINKEFQQDWDQIENFSSNTHGKFRGSGSLSMKSAEAVPKYGSGHKSARQTDGRTTPKQYPSAYGGG</sequence>
<reference evidence="2" key="2">
    <citation type="submission" date="2020-11" db="EMBL/GenBank/DDBJ databases">
        <authorList>
            <person name="McCartney M.A."/>
            <person name="Auch B."/>
            <person name="Kono T."/>
            <person name="Mallez S."/>
            <person name="Becker A."/>
            <person name="Gohl D.M."/>
            <person name="Silverstein K.A.T."/>
            <person name="Koren S."/>
            <person name="Bechman K.B."/>
            <person name="Herman A."/>
            <person name="Abrahante J.E."/>
            <person name="Garbe J."/>
        </authorList>
    </citation>
    <scope>NUCLEOTIDE SEQUENCE</scope>
    <source>
        <strain evidence="2">Duluth1</strain>
        <tissue evidence="2">Whole animal</tissue>
    </source>
</reference>
<proteinExistence type="predicted"/>
<gene>
    <name evidence="2" type="ORF">DPMN_113678</name>
</gene>
<evidence type="ECO:0000313" key="3">
    <source>
        <dbReference type="Proteomes" id="UP000828390"/>
    </source>
</evidence>
<feature type="region of interest" description="Disordered" evidence="1">
    <location>
        <begin position="67"/>
        <end position="113"/>
    </location>
</feature>
<evidence type="ECO:0000256" key="1">
    <source>
        <dbReference type="SAM" id="MobiDB-lite"/>
    </source>
</evidence>
<accession>A0A9D4KID6</accession>
<dbReference type="AlphaFoldDB" id="A0A9D4KID6"/>
<keyword evidence="3" id="KW-1185">Reference proteome</keyword>
<organism evidence="2 3">
    <name type="scientific">Dreissena polymorpha</name>
    <name type="common">Zebra mussel</name>
    <name type="synonym">Mytilus polymorpha</name>
    <dbReference type="NCBI Taxonomy" id="45954"/>
    <lineage>
        <taxon>Eukaryota</taxon>
        <taxon>Metazoa</taxon>
        <taxon>Spiralia</taxon>
        <taxon>Lophotrochozoa</taxon>
        <taxon>Mollusca</taxon>
        <taxon>Bivalvia</taxon>
        <taxon>Autobranchia</taxon>
        <taxon>Heteroconchia</taxon>
        <taxon>Euheterodonta</taxon>
        <taxon>Imparidentia</taxon>
        <taxon>Neoheterodontei</taxon>
        <taxon>Myida</taxon>
        <taxon>Dreissenoidea</taxon>
        <taxon>Dreissenidae</taxon>
        <taxon>Dreissena</taxon>
    </lineage>
</organism>
<protein>
    <submittedName>
        <fullName evidence="2">Uncharacterized protein</fullName>
    </submittedName>
</protein>